<proteinExistence type="inferred from homology"/>
<comment type="caution">
    <text evidence="7">The sequence shown here is derived from an EMBL/GenBank/DDBJ whole genome shotgun (WGS) entry which is preliminary data.</text>
</comment>
<dbReference type="RefSeq" id="WP_309489754.1">
    <property type="nucleotide sequence ID" value="NZ_JAENIG010000005.1"/>
</dbReference>
<dbReference type="EMBL" id="JAENIG010000005">
    <property type="protein sequence ID" value="MBK1855143.1"/>
    <property type="molecule type" value="Genomic_DNA"/>
</dbReference>
<dbReference type="GO" id="GO:0004065">
    <property type="term" value="F:arylsulfatase activity"/>
    <property type="evidence" value="ECO:0007669"/>
    <property type="project" value="TreeGrafter"/>
</dbReference>
<keyword evidence="2" id="KW-0479">Metal-binding</keyword>
<dbReference type="Gene3D" id="3.30.1120.10">
    <property type="match status" value="1"/>
</dbReference>
<dbReference type="InterPro" id="IPR050738">
    <property type="entry name" value="Sulfatase"/>
</dbReference>
<evidence type="ECO:0000259" key="6">
    <source>
        <dbReference type="Pfam" id="PF00884"/>
    </source>
</evidence>
<dbReference type="Proteomes" id="UP000634206">
    <property type="component" value="Unassembled WGS sequence"/>
</dbReference>
<dbReference type="AlphaFoldDB" id="A0AAE2SC42"/>
<protein>
    <submittedName>
        <fullName evidence="7">Arylsulfatase</fullName>
    </submittedName>
</protein>
<sequence>MVHYLRSGIFLLLSVCLIHSALAAPAKAGKAPNVIYILVDDMGYSDLGCYGGEIETPNIDSLAKAGVKFRHFYNASKCETSRTALMSGLYHGRGYNATGGATLAEAVKSAGYRTYGVGKWHLGTGDLIPVKQGFDHFYGFYAGYSNFFPKGIGKKSIKRDAAAANDFVSAYPDKHFAITSEHVSSQKTFPKDYYLTDALGDNAVAFIKHSVKQHADQPFFMYLAFNAPHTPLQAPKKLINKYRNKYSAGWDKMREKKWQRQKELGLIDPAWKLPALRDDIPQWESLTKVQQDLEQHRRAVYAAMIDSVDQNVGKVLKQLADSGIDENTLVVFTSDNGAQAFDNTPNRKVEPSAENSRWSMGPAWAAYSNAPFRYYKQSQHQGGICAPFVARWPAKIAAGTLTDQPGHVVDIMATLVDIADVDYAALKKNDGTAVPPMDGKSLLPIFEGKSRPKPDFWGFEFGNSEFAVIQGDWKLVAFSSSPWRLYNLKDDRTETNNLRWEHPEKVTELAALYDQWGKDTFGNSKRTYANRDTRKQLNQELRYAKVLKGGLYQNPSVDITLSNIGPGAAASMNDHWEFYLTQTSAAGLAGSSDSVTLAHKAMVGDGKLIAQVETMSKMAAKGQAGIMLRATADTGSAMVMLGVTPTGELVQSVRTRSKASLSSDTLAKGLKLPVFLKLKRQGNVFTPSYSADGMTWTDLKPLQLSMPRELLGGVATFSGSTDQRATAIFREWQMGQ</sequence>
<dbReference type="Pfam" id="PF00884">
    <property type="entry name" value="Sulfatase"/>
    <property type="match status" value="1"/>
</dbReference>
<feature type="domain" description="Sulfatase N-terminal" evidence="6">
    <location>
        <begin position="32"/>
        <end position="421"/>
    </location>
</feature>
<dbReference type="SUPFAM" id="SSF53649">
    <property type="entry name" value="Alkaline phosphatase-like"/>
    <property type="match status" value="1"/>
</dbReference>
<dbReference type="Gene3D" id="3.40.720.10">
    <property type="entry name" value="Alkaline Phosphatase, subunit A"/>
    <property type="match status" value="1"/>
</dbReference>
<feature type="chain" id="PRO_5041927472" evidence="5">
    <location>
        <begin position="24"/>
        <end position="736"/>
    </location>
</feature>
<dbReference type="PROSITE" id="PS00149">
    <property type="entry name" value="SULFATASE_2"/>
    <property type="match status" value="1"/>
</dbReference>
<dbReference type="InterPro" id="IPR017850">
    <property type="entry name" value="Alkaline_phosphatase_core_sf"/>
</dbReference>
<organism evidence="7 8">
    <name type="scientific">Oceaniferula flava</name>
    <dbReference type="NCBI Taxonomy" id="2800421"/>
    <lineage>
        <taxon>Bacteria</taxon>
        <taxon>Pseudomonadati</taxon>
        <taxon>Verrucomicrobiota</taxon>
        <taxon>Verrucomicrobiia</taxon>
        <taxon>Verrucomicrobiales</taxon>
        <taxon>Verrucomicrobiaceae</taxon>
        <taxon>Oceaniferula</taxon>
    </lineage>
</organism>
<evidence type="ECO:0000256" key="3">
    <source>
        <dbReference type="ARBA" id="ARBA00022801"/>
    </source>
</evidence>
<keyword evidence="5" id="KW-0732">Signal</keyword>
<evidence type="ECO:0000313" key="8">
    <source>
        <dbReference type="Proteomes" id="UP000634206"/>
    </source>
</evidence>
<dbReference type="Gene3D" id="2.60.120.200">
    <property type="match status" value="1"/>
</dbReference>
<dbReference type="PANTHER" id="PTHR42693">
    <property type="entry name" value="ARYLSULFATASE FAMILY MEMBER"/>
    <property type="match status" value="1"/>
</dbReference>
<keyword evidence="4" id="KW-0106">Calcium</keyword>
<evidence type="ECO:0000256" key="5">
    <source>
        <dbReference type="SAM" id="SignalP"/>
    </source>
</evidence>
<comment type="similarity">
    <text evidence="1">Belongs to the sulfatase family.</text>
</comment>
<evidence type="ECO:0000313" key="7">
    <source>
        <dbReference type="EMBL" id="MBK1855143.1"/>
    </source>
</evidence>
<keyword evidence="3" id="KW-0378">Hydrolase</keyword>
<evidence type="ECO:0000256" key="1">
    <source>
        <dbReference type="ARBA" id="ARBA00008779"/>
    </source>
</evidence>
<dbReference type="PANTHER" id="PTHR42693:SF53">
    <property type="entry name" value="ENDO-4-O-SULFATASE"/>
    <property type="match status" value="1"/>
</dbReference>
<dbReference type="GO" id="GO:0046872">
    <property type="term" value="F:metal ion binding"/>
    <property type="evidence" value="ECO:0007669"/>
    <property type="project" value="UniProtKB-KW"/>
</dbReference>
<evidence type="ECO:0000256" key="2">
    <source>
        <dbReference type="ARBA" id="ARBA00022723"/>
    </source>
</evidence>
<name>A0AAE2SC42_9BACT</name>
<evidence type="ECO:0000256" key="4">
    <source>
        <dbReference type="ARBA" id="ARBA00022837"/>
    </source>
</evidence>
<dbReference type="InterPro" id="IPR000917">
    <property type="entry name" value="Sulfatase_N"/>
</dbReference>
<dbReference type="CDD" id="cd16025">
    <property type="entry name" value="PAS_like"/>
    <property type="match status" value="1"/>
</dbReference>
<accession>A0AAE2SC42</accession>
<gene>
    <name evidence="7" type="ORF">JIN83_09250</name>
</gene>
<dbReference type="InterPro" id="IPR024607">
    <property type="entry name" value="Sulfatase_CS"/>
</dbReference>
<reference evidence="7" key="1">
    <citation type="submission" date="2021-01" db="EMBL/GenBank/DDBJ databases">
        <title>Modified the classification status of verrucomicrobia.</title>
        <authorList>
            <person name="Feng X."/>
        </authorList>
    </citation>
    <scope>NUCLEOTIDE SEQUENCE</scope>
    <source>
        <strain evidence="7">5K15</strain>
    </source>
</reference>
<keyword evidence="8" id="KW-1185">Reference proteome</keyword>
<feature type="signal peptide" evidence="5">
    <location>
        <begin position="1"/>
        <end position="23"/>
    </location>
</feature>